<proteinExistence type="predicted"/>
<dbReference type="Gene3D" id="1.20.1260.10">
    <property type="match status" value="1"/>
</dbReference>
<dbReference type="Pfam" id="PF05974">
    <property type="entry name" value="DUF892"/>
    <property type="match status" value="1"/>
</dbReference>
<dbReference type="InterPro" id="IPR009078">
    <property type="entry name" value="Ferritin-like_SF"/>
</dbReference>
<dbReference type="Proteomes" id="UP000007842">
    <property type="component" value="Chromosome"/>
</dbReference>
<accession>G8X170</accession>
<keyword evidence="3" id="KW-1185">Reference proteome</keyword>
<dbReference type="PATRIC" id="fig|1003195.29.peg.5549"/>
<dbReference type="STRING" id="1003195.SCATT_55670"/>
<dbReference type="KEGG" id="scy:SCATT_55670"/>
<dbReference type="eggNOG" id="COG3685">
    <property type="taxonomic scope" value="Bacteria"/>
</dbReference>
<feature type="region of interest" description="Disordered" evidence="1">
    <location>
        <begin position="155"/>
        <end position="174"/>
    </location>
</feature>
<dbReference type="SUPFAM" id="SSF47240">
    <property type="entry name" value="Ferritin-like"/>
    <property type="match status" value="1"/>
</dbReference>
<dbReference type="InterPro" id="IPR010287">
    <property type="entry name" value="DUF892_YciF-like"/>
</dbReference>
<evidence type="ECO:0008006" key="4">
    <source>
        <dbReference type="Google" id="ProtNLM"/>
    </source>
</evidence>
<evidence type="ECO:0000313" key="3">
    <source>
        <dbReference type="Proteomes" id="UP000007842"/>
    </source>
</evidence>
<dbReference type="HOGENOM" id="CLU_1539138_0_0_11"/>
<evidence type="ECO:0000256" key="1">
    <source>
        <dbReference type="SAM" id="MobiDB-lite"/>
    </source>
</evidence>
<name>G8X170_STREN</name>
<dbReference type="InterPro" id="IPR012347">
    <property type="entry name" value="Ferritin-like"/>
</dbReference>
<organism evidence="2 3">
    <name type="scientific">Streptantibioticus cattleyicolor (strain ATCC 35852 / DSM 46488 / JCM 4925 / NBRC 14057 / NRRL 8057)</name>
    <name type="common">Streptomyces cattleya</name>
    <dbReference type="NCBI Taxonomy" id="1003195"/>
    <lineage>
        <taxon>Bacteria</taxon>
        <taxon>Bacillati</taxon>
        <taxon>Actinomycetota</taxon>
        <taxon>Actinomycetes</taxon>
        <taxon>Kitasatosporales</taxon>
        <taxon>Streptomycetaceae</taxon>
        <taxon>Streptantibioticus</taxon>
    </lineage>
</organism>
<evidence type="ECO:0000313" key="2">
    <source>
        <dbReference type="EMBL" id="AEW97938.1"/>
    </source>
</evidence>
<dbReference type="EMBL" id="CP003219">
    <property type="protein sequence ID" value="AEW97938.1"/>
    <property type="molecule type" value="Genomic_DNA"/>
</dbReference>
<dbReference type="AlphaFoldDB" id="G8X170"/>
<protein>
    <recommendedName>
        <fullName evidence="4">DUF892 family protein</fullName>
    </recommendedName>
</protein>
<sequence length="174" mass="17846">MFLAQLRDVHALERLVDSGLGALVSATAVPELRGPLQAHRAVTREHLAALEARLAAHGAAPSAARDTGLALAALGESLLARVRGGHPAGNARDAYVLAHLAVPGYELLGALAGRAGDEETARLARRYAADERSAAAVLDGLWDRLLELSLGRATAPSVPPAGVPHTLGDQAGDG</sequence>
<gene>
    <name evidence="2" type="ordered locus">SCATT_55670</name>
</gene>
<reference evidence="3" key="1">
    <citation type="submission" date="2011-12" db="EMBL/GenBank/DDBJ databases">
        <title>Complete genome sequence of Streptomyces cattleya strain DSM 46488.</title>
        <authorList>
            <person name="Ou H.-Y."/>
            <person name="Li P."/>
            <person name="Zhao C."/>
            <person name="O'Hagan D."/>
            <person name="Deng Z."/>
        </authorList>
    </citation>
    <scope>NUCLEOTIDE SEQUENCE [LARGE SCALE GENOMIC DNA]</scope>
    <source>
        <strain evidence="3">ATCC 35852 / DSM 46488 / JCM 4925 / NBRC 14057 / NRRL 8057</strain>
    </source>
</reference>